<keyword evidence="4" id="KW-1133">Transmembrane helix</keyword>
<evidence type="ECO:0000256" key="3">
    <source>
        <dbReference type="ARBA" id="ARBA00023004"/>
    </source>
</evidence>
<reference evidence="6 7" key="2">
    <citation type="submission" date="2020-04" db="EMBL/GenBank/DDBJ databases">
        <authorList>
            <person name="Fomenkov A."/>
            <person name="Anton B.P."/>
            <person name="Roberts R.J."/>
        </authorList>
    </citation>
    <scope>NUCLEOTIDE SEQUENCE [LARGE SCALE GENOMIC DNA]</scope>
    <source>
        <strain evidence="6 7">CCAP 1403/13f</strain>
        <plasmid evidence="7">pafl69</plasmid>
    </source>
</reference>
<keyword evidence="4" id="KW-0812">Transmembrane</keyword>
<organism evidence="6 7">
    <name type="scientific">Dolichospermum flos-aquae CCAP 1403/13F</name>
    <dbReference type="NCBI Taxonomy" id="315271"/>
    <lineage>
        <taxon>Bacteria</taxon>
        <taxon>Bacillati</taxon>
        <taxon>Cyanobacteriota</taxon>
        <taxon>Cyanophyceae</taxon>
        <taxon>Nostocales</taxon>
        <taxon>Aphanizomenonaceae</taxon>
        <taxon>Dolichospermum</taxon>
    </lineage>
</organism>
<evidence type="ECO:0000256" key="1">
    <source>
        <dbReference type="ARBA" id="ARBA00001954"/>
    </source>
</evidence>
<dbReference type="AlphaFoldDB" id="A0A6H2C7H0"/>
<comment type="similarity">
    <text evidence="2">Belongs to the fatty acid desaturase type 2 family.</text>
</comment>
<gene>
    <name evidence="6" type="ORF">HGD76_24640</name>
</gene>
<dbReference type="GO" id="GO:0016717">
    <property type="term" value="F:oxidoreductase activity, acting on paired donors, with oxidation of a pair of donors resulting in the reduction of molecular oxygen to two molecules of water"/>
    <property type="evidence" value="ECO:0007669"/>
    <property type="project" value="TreeGrafter"/>
</dbReference>
<dbReference type="EMBL" id="CP051207">
    <property type="protein sequence ID" value="QJB47250.1"/>
    <property type="molecule type" value="Genomic_DNA"/>
</dbReference>
<dbReference type="GO" id="GO:0008610">
    <property type="term" value="P:lipid biosynthetic process"/>
    <property type="evidence" value="ECO:0007669"/>
    <property type="project" value="UniProtKB-ARBA"/>
</dbReference>
<evidence type="ECO:0000256" key="2">
    <source>
        <dbReference type="ARBA" id="ARBA00008749"/>
    </source>
</evidence>
<dbReference type="InterPro" id="IPR005804">
    <property type="entry name" value="FA_desaturase_dom"/>
</dbReference>
<proteinExistence type="inferred from homology"/>
<protein>
    <submittedName>
        <fullName evidence="6">Fatty acid desaturase</fullName>
    </submittedName>
</protein>
<dbReference type="PANTHER" id="PTHR19353:SF19">
    <property type="entry name" value="DELTA(5) FATTY ACID DESATURASE C-RELATED"/>
    <property type="match status" value="1"/>
</dbReference>
<dbReference type="GO" id="GO:0016020">
    <property type="term" value="C:membrane"/>
    <property type="evidence" value="ECO:0007669"/>
    <property type="project" value="TreeGrafter"/>
</dbReference>
<dbReference type="Proteomes" id="UP000502433">
    <property type="component" value="Plasmid pAfl69"/>
</dbReference>
<sequence>MTLTNISQDLQEATTDLHQINPSIGLLRFGVLGLIFLSLVILAWSVPMGSIYLVATMLAGVVYSFLLICTHDMTHQTLTGWKWFDIVMPRLISWPILSPYGVYGELHRLHHAWNGTNLRDPERMQWTKQEYEQASPLLQWYVRHQWGCDIFLLGGIGLIVKTLLKGLQFQKLVSNMRRQLLLDVVGILLVQGVFLTLVISHFQLWRYLLFWFILERIIGIILQTRDHLEHYALWGRFKNHQLTQMYASRNLQTSSLVGWLMGGLNYHAVHHAFPDIPFNQLPEAFERIQKVLQKHGFPAMQLDAGYLKSTYWLSSHPSLIDEVG</sequence>
<keyword evidence="4" id="KW-0472">Membrane</keyword>
<evidence type="ECO:0000256" key="4">
    <source>
        <dbReference type="SAM" id="Phobius"/>
    </source>
</evidence>
<dbReference type="RefSeq" id="WP_168697591.1">
    <property type="nucleotide sequence ID" value="NZ_CP051207.1"/>
</dbReference>
<geneLocation type="plasmid" evidence="7">
    <name>pafl69</name>
</geneLocation>
<dbReference type="InterPro" id="IPR012171">
    <property type="entry name" value="Fatty_acid_desaturase"/>
</dbReference>
<dbReference type="KEGG" id="dfs:HGD76_24640"/>
<feature type="domain" description="Fatty acid desaturase" evidence="5">
    <location>
        <begin position="52"/>
        <end position="298"/>
    </location>
</feature>
<name>A0A6H2C7H0_DOLFA</name>
<evidence type="ECO:0000313" key="7">
    <source>
        <dbReference type="Proteomes" id="UP000502433"/>
    </source>
</evidence>
<keyword evidence="6" id="KW-0614">Plasmid</keyword>
<dbReference type="Pfam" id="PF00487">
    <property type="entry name" value="FA_desaturase"/>
    <property type="match status" value="1"/>
</dbReference>
<feature type="transmembrane region" description="Helical" evidence="4">
    <location>
        <begin position="26"/>
        <end position="44"/>
    </location>
</feature>
<reference evidence="6 7" key="1">
    <citation type="submission" date="2020-04" db="EMBL/GenBank/DDBJ databases">
        <title>Genome-Wide Identification of 5-Methylcytosine Sites in Bacterial Genomes By High-Throughput Sequencing of MspJI Restriction Fragments.</title>
        <authorList>
            <person name="Wu V."/>
        </authorList>
    </citation>
    <scope>NUCLEOTIDE SEQUENCE [LARGE SCALE GENOMIC DNA]</scope>
    <source>
        <strain evidence="6 7">CCAP 1403/13f</strain>
        <plasmid evidence="7">pafl69</plasmid>
    </source>
</reference>
<dbReference type="PANTHER" id="PTHR19353">
    <property type="entry name" value="FATTY ACID DESATURASE 2"/>
    <property type="match status" value="1"/>
</dbReference>
<accession>A0A6H2C7H0</accession>
<feature type="transmembrane region" description="Helical" evidence="4">
    <location>
        <begin position="180"/>
        <end position="199"/>
    </location>
</feature>
<feature type="transmembrane region" description="Helical" evidence="4">
    <location>
        <begin position="50"/>
        <end position="69"/>
    </location>
</feature>
<comment type="cofactor">
    <cofactor evidence="1">
        <name>Fe(2+)</name>
        <dbReference type="ChEBI" id="CHEBI:29033"/>
    </cofactor>
</comment>
<evidence type="ECO:0000259" key="5">
    <source>
        <dbReference type="Pfam" id="PF00487"/>
    </source>
</evidence>
<evidence type="ECO:0000313" key="6">
    <source>
        <dbReference type="EMBL" id="QJB47250.1"/>
    </source>
</evidence>
<keyword evidence="3" id="KW-0408">Iron</keyword>